<keyword evidence="9" id="KW-1185">Reference proteome</keyword>
<dbReference type="Pfam" id="PF00400">
    <property type="entry name" value="WD40"/>
    <property type="match status" value="7"/>
</dbReference>
<dbReference type="PANTHER" id="PTHR19854">
    <property type="entry name" value="TRANSDUCIN BETA-LIKE 3"/>
    <property type="match status" value="1"/>
</dbReference>
<dbReference type="GO" id="GO:0032040">
    <property type="term" value="C:small-subunit processome"/>
    <property type="evidence" value="ECO:0007669"/>
    <property type="project" value="InterPro"/>
</dbReference>
<feature type="repeat" description="WD" evidence="5">
    <location>
        <begin position="620"/>
        <end position="661"/>
    </location>
</feature>
<dbReference type="PROSITE" id="PS00678">
    <property type="entry name" value="WD_REPEATS_1"/>
    <property type="match status" value="3"/>
</dbReference>
<dbReference type="Pfam" id="PF08625">
    <property type="entry name" value="Utp13"/>
    <property type="match status" value="1"/>
</dbReference>
<comment type="subcellular location">
    <subcellularLocation>
        <location evidence="1">Nucleus</location>
        <location evidence="1">Nucleolus</location>
    </subcellularLocation>
</comment>
<evidence type="ECO:0000256" key="5">
    <source>
        <dbReference type="PROSITE-ProRule" id="PRU00221"/>
    </source>
</evidence>
<dbReference type="PROSITE" id="PS50294">
    <property type="entry name" value="WD_REPEATS_REGION"/>
    <property type="match status" value="5"/>
</dbReference>
<feature type="repeat" description="WD" evidence="5">
    <location>
        <begin position="277"/>
        <end position="312"/>
    </location>
</feature>
<proteinExistence type="predicted"/>
<dbReference type="PROSITE" id="PS50082">
    <property type="entry name" value="WD_REPEATS_2"/>
    <property type="match status" value="6"/>
</dbReference>
<evidence type="ECO:0000256" key="2">
    <source>
        <dbReference type="ARBA" id="ARBA00022574"/>
    </source>
</evidence>
<dbReference type="GO" id="GO:0000472">
    <property type="term" value="P:endonucleolytic cleavage to generate mature 5'-end of SSU-rRNA from (SSU-rRNA, 5.8S rRNA, LSU-rRNA)"/>
    <property type="evidence" value="ECO:0007669"/>
    <property type="project" value="TreeGrafter"/>
</dbReference>
<sequence length="842" mass="94101">MLRPNYIFQNPDRPEGRATGEEAESKQEKINPKLKQFYEVKTKIEPFYSGGKLSVLSACHFACQCGPTIKIISTTKSTPLGKEADDVIEVDEKAEELEGNDQDDKKEDKNEGFKVINTYECEMDEILSFDASCLPHVLLTAHKSNLLRLWDLNDTTQPPKPVKLIRSYHNTPIIHVAIESSQNISSRGENVTSVGELSTGENPFANVRWATVAGSVVKVWEMGGNQVSRAIKVDNIASIGFVKWGCHGKPRLYAAERKIYVIEMSDETKQYEVVSSCEGHFSQITGIEWSGENNNLMISVGRDNVMILWDMEITFNRLKTIQLPGSVESIILTSPSDLYLALSPSSVRYYNIPSQKLSTSSVLNLGKDETIISFHPSVQSESQGGEFWISTLASSVYKVNTKIGGDYPNLQISKQFVGTLDEIFAVALWSNMKVAVANNTSIIRVYSLESGSCSFLRGHTDIVLSLSVQKNWLISGSKDNRIIFWEEDSDEPKFTLAGHIASVTAVCFDPLRMIVYSAAEDTFIKAWDQTKCIQSVVAHAKEIHSVHCSPNGAMLLSASRDKTAKVWDSDTLTLIGTLKGHKKSVWDAKFSSWDQLVVTASADTTVKIWDIPGFNCIKTLQGHQSSVLQAVFINSGLQILSTSSDGTLKSWDIRTSTCISTYEQSDDKLWALDAVPDGSLIVTGSADSILTVCVDVTEAKYQESVEKKNKAVEEEQRLNNLLRKGDWQHAIRLAIELDRPFTLLKIIRDITDMNDLTFVISTLPEEHKFKLMTYIKRWNTNSRTSTEAQVLLNIFLMTTPPEELSYVDTNSVVPFTVRHFQRVQKNLQHIALVKYLAEKVVN</sequence>
<feature type="repeat" description="WD" evidence="5">
    <location>
        <begin position="456"/>
        <end position="495"/>
    </location>
</feature>
<keyword evidence="4" id="KW-0539">Nucleus</keyword>
<evidence type="ECO:0000256" key="6">
    <source>
        <dbReference type="SAM" id="MobiDB-lite"/>
    </source>
</evidence>
<organism evidence="8 9">
    <name type="scientific">Allacma fusca</name>
    <dbReference type="NCBI Taxonomy" id="39272"/>
    <lineage>
        <taxon>Eukaryota</taxon>
        <taxon>Metazoa</taxon>
        <taxon>Ecdysozoa</taxon>
        <taxon>Arthropoda</taxon>
        <taxon>Hexapoda</taxon>
        <taxon>Collembola</taxon>
        <taxon>Symphypleona</taxon>
        <taxon>Sminthuridae</taxon>
        <taxon>Allacma</taxon>
    </lineage>
</organism>
<name>A0A8J2LLL4_9HEXA</name>
<evidence type="ECO:0000256" key="1">
    <source>
        <dbReference type="ARBA" id="ARBA00004604"/>
    </source>
</evidence>
<protein>
    <recommendedName>
        <fullName evidence="7">U3 small nucleolar RNA-associated protein 13 C-terminal domain-containing protein</fullName>
    </recommendedName>
</protein>
<evidence type="ECO:0000256" key="3">
    <source>
        <dbReference type="ARBA" id="ARBA00022737"/>
    </source>
</evidence>
<dbReference type="GO" id="GO:0000480">
    <property type="term" value="P:endonucleolytic cleavage in 5'-ETS of tricistronic rRNA transcript (SSU-rRNA, 5.8S rRNA, LSU-rRNA)"/>
    <property type="evidence" value="ECO:0007669"/>
    <property type="project" value="TreeGrafter"/>
</dbReference>
<reference evidence="8" key="1">
    <citation type="submission" date="2021-06" db="EMBL/GenBank/DDBJ databases">
        <authorList>
            <person name="Hodson N. C."/>
            <person name="Mongue J. A."/>
            <person name="Jaron S. K."/>
        </authorList>
    </citation>
    <scope>NUCLEOTIDE SEQUENCE</scope>
</reference>
<feature type="region of interest" description="Disordered" evidence="6">
    <location>
        <begin position="1"/>
        <end position="28"/>
    </location>
</feature>
<feature type="repeat" description="WD" evidence="5">
    <location>
        <begin position="496"/>
        <end position="528"/>
    </location>
</feature>
<accession>A0A8J2LLL4</accession>
<feature type="repeat" description="WD" evidence="5">
    <location>
        <begin position="578"/>
        <end position="619"/>
    </location>
</feature>
<dbReference type="Proteomes" id="UP000708208">
    <property type="component" value="Unassembled WGS sequence"/>
</dbReference>
<dbReference type="GO" id="GO:0034511">
    <property type="term" value="F:U3 snoRNA binding"/>
    <property type="evidence" value="ECO:0007669"/>
    <property type="project" value="TreeGrafter"/>
</dbReference>
<gene>
    <name evidence="8" type="ORF">AFUS01_LOCUS43143</name>
</gene>
<evidence type="ECO:0000256" key="4">
    <source>
        <dbReference type="ARBA" id="ARBA00023242"/>
    </source>
</evidence>
<keyword evidence="3" id="KW-0677">Repeat</keyword>
<evidence type="ECO:0000313" key="9">
    <source>
        <dbReference type="Proteomes" id="UP000708208"/>
    </source>
</evidence>
<dbReference type="EMBL" id="CAJVCH010569915">
    <property type="protein sequence ID" value="CAG7833531.1"/>
    <property type="molecule type" value="Genomic_DNA"/>
</dbReference>
<keyword evidence="2 5" id="KW-0853">WD repeat</keyword>
<feature type="compositionally biased region" description="Basic and acidic residues" evidence="6">
    <location>
        <begin position="12"/>
        <end position="28"/>
    </location>
</feature>
<dbReference type="InterPro" id="IPR001680">
    <property type="entry name" value="WD40_rpt"/>
</dbReference>
<dbReference type="AlphaFoldDB" id="A0A8J2LLL4"/>
<dbReference type="InterPro" id="IPR019775">
    <property type="entry name" value="WD40_repeat_CS"/>
</dbReference>
<dbReference type="InterPro" id="IPR013934">
    <property type="entry name" value="Utp13_C"/>
</dbReference>
<dbReference type="OrthoDB" id="5414888at2759"/>
<feature type="repeat" description="WD" evidence="5">
    <location>
        <begin position="536"/>
        <end position="577"/>
    </location>
</feature>
<dbReference type="CDD" id="cd00200">
    <property type="entry name" value="WD40"/>
    <property type="match status" value="1"/>
</dbReference>
<dbReference type="GO" id="GO:0030686">
    <property type="term" value="C:90S preribosome"/>
    <property type="evidence" value="ECO:0007669"/>
    <property type="project" value="TreeGrafter"/>
</dbReference>
<comment type="caution">
    <text evidence="8">The sequence shown here is derived from an EMBL/GenBank/DDBJ whole genome shotgun (WGS) entry which is preliminary data.</text>
</comment>
<evidence type="ECO:0000313" key="8">
    <source>
        <dbReference type="EMBL" id="CAG7833531.1"/>
    </source>
</evidence>
<dbReference type="PANTHER" id="PTHR19854:SF15">
    <property type="entry name" value="TRANSDUCIN BETA-LIKE PROTEIN 3"/>
    <property type="match status" value="1"/>
</dbReference>
<feature type="domain" description="U3 small nucleolar RNA-associated protein 13 C-terminal" evidence="7">
    <location>
        <begin position="715"/>
        <end position="838"/>
    </location>
</feature>
<dbReference type="SMART" id="SM00320">
    <property type="entry name" value="WD40"/>
    <property type="match status" value="9"/>
</dbReference>
<evidence type="ECO:0000259" key="7">
    <source>
        <dbReference type="Pfam" id="PF08625"/>
    </source>
</evidence>